<proteinExistence type="inferred from homology"/>
<dbReference type="PANTHER" id="PTHR10210">
    <property type="entry name" value="RIBOSE-PHOSPHATE DIPHOSPHOKINASE FAMILY MEMBER"/>
    <property type="match status" value="1"/>
</dbReference>
<dbReference type="NCBIfam" id="TIGR01251">
    <property type="entry name" value="ribP_PPkin"/>
    <property type="match status" value="1"/>
</dbReference>
<evidence type="ECO:0000256" key="2">
    <source>
        <dbReference type="RuleBase" id="RU004324"/>
    </source>
</evidence>
<dbReference type="EC" id="2.7.6.1" evidence="5"/>
<evidence type="ECO:0000256" key="1">
    <source>
        <dbReference type="ARBA" id="ARBA00022727"/>
    </source>
</evidence>
<evidence type="ECO:0000259" key="4">
    <source>
        <dbReference type="Pfam" id="PF13793"/>
    </source>
</evidence>
<dbReference type="CDD" id="cd06223">
    <property type="entry name" value="PRTases_typeI"/>
    <property type="match status" value="1"/>
</dbReference>
<dbReference type="Pfam" id="PF00156">
    <property type="entry name" value="Pribosyltran"/>
    <property type="match status" value="1"/>
</dbReference>
<accession>A0A0C1XYS4</accession>
<dbReference type="NCBIfam" id="NF005537">
    <property type="entry name" value="PRK07199.1"/>
    <property type="match status" value="1"/>
</dbReference>
<gene>
    <name evidence="5" type="ORF">TSA66_02105</name>
</gene>
<dbReference type="InterPro" id="IPR000836">
    <property type="entry name" value="PRTase_dom"/>
</dbReference>
<dbReference type="GO" id="GO:0002189">
    <property type="term" value="C:ribose phosphate diphosphokinase complex"/>
    <property type="evidence" value="ECO:0007669"/>
    <property type="project" value="TreeGrafter"/>
</dbReference>
<name>A0A0C1XYS4_9BURK</name>
<dbReference type="SMART" id="SM01400">
    <property type="entry name" value="Pribosyltran_N"/>
    <property type="match status" value="1"/>
</dbReference>
<comment type="similarity">
    <text evidence="2">Belongs to the ribose-phosphate pyrophosphokinase family.</text>
</comment>
<keyword evidence="6" id="KW-1185">Reference proteome</keyword>
<dbReference type="GO" id="GO:0000287">
    <property type="term" value="F:magnesium ion binding"/>
    <property type="evidence" value="ECO:0007669"/>
    <property type="project" value="InterPro"/>
</dbReference>
<dbReference type="Proteomes" id="UP000031572">
    <property type="component" value="Unassembled WGS sequence"/>
</dbReference>
<dbReference type="InterPro" id="IPR029057">
    <property type="entry name" value="PRTase-like"/>
</dbReference>
<protein>
    <submittedName>
        <fullName evidence="5">Phosphoribosylpyrophosphate synthetase</fullName>
        <ecNumber evidence="5">2.7.6.1</ecNumber>
    </submittedName>
</protein>
<reference evidence="5 6" key="1">
    <citation type="submission" date="2014-12" db="EMBL/GenBank/DDBJ databases">
        <title>Denitrispirillum autotrophicum gen. nov., sp. nov., Denitrifying, Facultatively Autotrophic Bacteria Isolated from Rice Paddy Soil.</title>
        <authorList>
            <person name="Ishii S."/>
            <person name="Ashida N."/>
            <person name="Ohno H."/>
            <person name="Otsuka S."/>
            <person name="Yokota A."/>
            <person name="Senoo K."/>
        </authorList>
    </citation>
    <scope>NUCLEOTIDE SEQUENCE [LARGE SCALE GENOMIC DNA]</scope>
    <source>
        <strain evidence="5 6">TSA66</strain>
    </source>
</reference>
<dbReference type="STRING" id="709839.TSA66_02105"/>
<dbReference type="GO" id="GO:0004749">
    <property type="term" value="F:ribose phosphate diphosphokinase activity"/>
    <property type="evidence" value="ECO:0007669"/>
    <property type="project" value="UniProtKB-EC"/>
</dbReference>
<dbReference type="InterPro" id="IPR029099">
    <property type="entry name" value="Pribosyltran_N"/>
</dbReference>
<dbReference type="InterPro" id="IPR005946">
    <property type="entry name" value="Rib-P_diPkinase"/>
</dbReference>
<dbReference type="Gene3D" id="3.40.50.2020">
    <property type="match status" value="2"/>
</dbReference>
<keyword evidence="5" id="KW-0808">Transferase</keyword>
<dbReference type="PANTHER" id="PTHR10210:SF41">
    <property type="entry name" value="RIBOSE-PHOSPHATE PYROPHOSPHOKINASE 1, CHLOROPLASTIC"/>
    <property type="match status" value="1"/>
</dbReference>
<sequence length="301" mass="32844">MIPILFAMPGNEAFVLHLDRAMSCEVGQMEMRRFPDGETYVRLLSQVRERDVIFVCTLDHPDEKMMSLYLAARTARELGARRVGLVAPYLAYMRQDARFLEGEGITSVHFASFVSDFCDWLVTVDPHLHRHHRLNEIYSIPTKAVRAAPHIGEWIAANIEQPVIVGPDAESEQWAAKVAKSVGCPYTVLNKIRKGDRDVEVLAPGKGDWQGGTPVLVDDIASTANTMIAAAEKLKAAGLPPPVCIAVHPIFAGNAYAELQAAGVARIVSCNTIAHPSNGIDISDDVAVAAVELMAILPIDR</sequence>
<dbReference type="Pfam" id="PF13793">
    <property type="entry name" value="Pribosyltran_N"/>
    <property type="match status" value="1"/>
</dbReference>
<dbReference type="EMBL" id="JWJG01000028">
    <property type="protein sequence ID" value="KIF79898.1"/>
    <property type="molecule type" value="Genomic_DNA"/>
</dbReference>
<dbReference type="OrthoDB" id="324294at2"/>
<feature type="domain" description="Phosphoribosyltransferase" evidence="3">
    <location>
        <begin position="153"/>
        <end position="274"/>
    </location>
</feature>
<dbReference type="RefSeq" id="WP_040038809.1">
    <property type="nucleotide sequence ID" value="NZ_JWJG01000028.1"/>
</dbReference>
<organism evidence="5 6">
    <name type="scientific">Noviherbaspirillum autotrophicum</name>
    <dbReference type="NCBI Taxonomy" id="709839"/>
    <lineage>
        <taxon>Bacteria</taxon>
        <taxon>Pseudomonadati</taxon>
        <taxon>Pseudomonadota</taxon>
        <taxon>Betaproteobacteria</taxon>
        <taxon>Burkholderiales</taxon>
        <taxon>Oxalobacteraceae</taxon>
        <taxon>Noviherbaspirillum</taxon>
    </lineage>
</organism>
<dbReference type="SUPFAM" id="SSF53271">
    <property type="entry name" value="PRTase-like"/>
    <property type="match status" value="2"/>
</dbReference>
<feature type="domain" description="Ribose-phosphate pyrophosphokinase N-terminal" evidence="4">
    <location>
        <begin position="5"/>
        <end position="111"/>
    </location>
</feature>
<comment type="caution">
    <text evidence="5">The sequence shown here is derived from an EMBL/GenBank/DDBJ whole genome shotgun (WGS) entry which is preliminary data.</text>
</comment>
<keyword evidence="1 2" id="KW-0545">Nucleotide biosynthesis</keyword>
<evidence type="ECO:0000313" key="6">
    <source>
        <dbReference type="Proteomes" id="UP000031572"/>
    </source>
</evidence>
<dbReference type="GO" id="GO:0006164">
    <property type="term" value="P:purine nucleotide biosynthetic process"/>
    <property type="evidence" value="ECO:0007669"/>
    <property type="project" value="TreeGrafter"/>
</dbReference>
<dbReference type="GO" id="GO:0006015">
    <property type="term" value="P:5-phosphoribose 1-diphosphate biosynthetic process"/>
    <property type="evidence" value="ECO:0007669"/>
    <property type="project" value="TreeGrafter"/>
</dbReference>
<dbReference type="AlphaFoldDB" id="A0A0C1XYS4"/>
<dbReference type="GO" id="GO:0005737">
    <property type="term" value="C:cytoplasm"/>
    <property type="evidence" value="ECO:0007669"/>
    <property type="project" value="TreeGrafter"/>
</dbReference>
<evidence type="ECO:0000259" key="3">
    <source>
        <dbReference type="Pfam" id="PF00156"/>
    </source>
</evidence>
<evidence type="ECO:0000313" key="5">
    <source>
        <dbReference type="EMBL" id="KIF79898.1"/>
    </source>
</evidence>